<name>A0A094QBD6_9ZZZZ</name>
<dbReference type="Pfam" id="PF00342">
    <property type="entry name" value="PGI"/>
    <property type="match status" value="1"/>
</dbReference>
<evidence type="ECO:0000256" key="1">
    <source>
        <dbReference type="ARBA" id="ARBA00022432"/>
    </source>
</evidence>
<dbReference type="GO" id="GO:0051156">
    <property type="term" value="P:glucose 6-phosphate metabolic process"/>
    <property type="evidence" value="ECO:0007669"/>
    <property type="project" value="TreeGrafter"/>
</dbReference>
<evidence type="ECO:0000313" key="4">
    <source>
        <dbReference type="EMBL" id="KGA20727.1"/>
    </source>
</evidence>
<dbReference type="InterPro" id="IPR046348">
    <property type="entry name" value="SIS_dom_sf"/>
</dbReference>
<dbReference type="SUPFAM" id="SSF53697">
    <property type="entry name" value="SIS domain"/>
    <property type="match status" value="1"/>
</dbReference>
<reference evidence="4" key="1">
    <citation type="submission" date="2014-05" db="EMBL/GenBank/DDBJ databases">
        <title>Key roles for freshwater Actinobacteria revealed by deep metagenomic sequencing.</title>
        <authorList>
            <person name="Ghai R."/>
            <person name="Mizuno C.M."/>
            <person name="Picazo A."/>
            <person name="Camacho A."/>
            <person name="Rodriguez-Valera F."/>
        </authorList>
    </citation>
    <scope>NUCLEOTIDE SEQUENCE</scope>
</reference>
<sequence length="511" mass="55076">MQISGSALARVDRSSALYQKLEGVHRRIALKDPTIWGAEAAAEAAVRLNWVDLPESSRTLLPEIDALVARFPHIKRVVLAGMGGSSLASEVIAQSFKKNLFVLDSTDPQYFAHALTNDLSSTLLILSSKSGSTIETSSARAIFTAAFQDQGLDLASHIVIITDPGSPLDLQARSQGLAVINADPHVGGRFSALTAFGLVPTAFTGVDVSVLLDQASDMKAEFLHDSYSIIDVASLLITESEQYIAFADQGSGLNGLSDWIEQLIAESTGKSGVGRLPIAVDDVATATVGGAFRVSFSEGDADLVAVGSLGEHFIFWEWVTALLGSALDIDPFNQPNVTEAKNATSQLLKDWNGTLPQFTADYIDDKVAIFGEDESLHQSLLSFLATVPEDGYISIHAYLDRKDDASVRELQNILSKKTGKPVTFGWGPRFLHSTGQFHKGGQRNGAFLQITGACTNDLDIPGEKFTLRTLLMAQALGDHTALQKRKFPLLRLHLEDRSAGILQLLTVARFL</sequence>
<evidence type="ECO:0000256" key="3">
    <source>
        <dbReference type="ARBA" id="ARBA00023235"/>
    </source>
</evidence>
<comment type="caution">
    <text evidence="4">The sequence shown here is derived from an EMBL/GenBank/DDBJ whole genome shotgun (WGS) entry which is preliminary data.</text>
</comment>
<evidence type="ECO:0008006" key="5">
    <source>
        <dbReference type="Google" id="ProtNLM"/>
    </source>
</evidence>
<dbReference type="EMBL" id="JNSK01000001">
    <property type="protein sequence ID" value="KGA20727.1"/>
    <property type="molecule type" value="Genomic_DNA"/>
</dbReference>
<dbReference type="Gene3D" id="3.40.50.10490">
    <property type="entry name" value="Glucose-6-phosphate isomerase like protein, domain 1"/>
    <property type="match status" value="3"/>
</dbReference>
<dbReference type="GO" id="GO:0005829">
    <property type="term" value="C:cytosol"/>
    <property type="evidence" value="ECO:0007669"/>
    <property type="project" value="TreeGrafter"/>
</dbReference>
<dbReference type="GO" id="GO:0048029">
    <property type="term" value="F:monosaccharide binding"/>
    <property type="evidence" value="ECO:0007669"/>
    <property type="project" value="TreeGrafter"/>
</dbReference>
<dbReference type="GO" id="GO:0004347">
    <property type="term" value="F:glucose-6-phosphate isomerase activity"/>
    <property type="evidence" value="ECO:0007669"/>
    <property type="project" value="InterPro"/>
</dbReference>
<dbReference type="AlphaFoldDB" id="A0A094QBD6"/>
<organism evidence="4">
    <name type="scientific">freshwater metagenome</name>
    <dbReference type="NCBI Taxonomy" id="449393"/>
    <lineage>
        <taxon>unclassified sequences</taxon>
        <taxon>metagenomes</taxon>
        <taxon>ecological metagenomes</taxon>
    </lineage>
</organism>
<keyword evidence="2" id="KW-0324">Glycolysis</keyword>
<dbReference type="InterPro" id="IPR001672">
    <property type="entry name" value="G6P_Isomerase"/>
</dbReference>
<keyword evidence="3" id="KW-0413">Isomerase</keyword>
<dbReference type="PANTHER" id="PTHR11469:SF1">
    <property type="entry name" value="GLUCOSE-6-PHOSPHATE ISOMERASE"/>
    <property type="match status" value="1"/>
</dbReference>
<keyword evidence="1" id="KW-0312">Gluconeogenesis</keyword>
<protein>
    <recommendedName>
        <fullName evidence="5">Glucose-6-phosphate isomerase</fullName>
    </recommendedName>
</protein>
<dbReference type="GO" id="GO:0097367">
    <property type="term" value="F:carbohydrate derivative binding"/>
    <property type="evidence" value="ECO:0007669"/>
    <property type="project" value="InterPro"/>
</dbReference>
<evidence type="ECO:0000256" key="2">
    <source>
        <dbReference type="ARBA" id="ARBA00023152"/>
    </source>
</evidence>
<dbReference type="GO" id="GO:0006096">
    <property type="term" value="P:glycolytic process"/>
    <property type="evidence" value="ECO:0007669"/>
    <property type="project" value="UniProtKB-KW"/>
</dbReference>
<gene>
    <name evidence="4" type="ORF">GM50_0095</name>
</gene>
<dbReference type="GO" id="GO:0006094">
    <property type="term" value="P:gluconeogenesis"/>
    <property type="evidence" value="ECO:0007669"/>
    <property type="project" value="UniProtKB-KW"/>
</dbReference>
<accession>A0A094QBD6</accession>
<dbReference type="PANTHER" id="PTHR11469">
    <property type="entry name" value="GLUCOSE-6-PHOSPHATE ISOMERASE"/>
    <property type="match status" value="1"/>
</dbReference>
<dbReference type="PROSITE" id="PS51463">
    <property type="entry name" value="P_GLUCOSE_ISOMERASE_3"/>
    <property type="match status" value="1"/>
</dbReference>
<proteinExistence type="predicted"/>